<feature type="domain" description="RING-CH-type" evidence="6">
    <location>
        <begin position="1"/>
        <end position="57"/>
    </location>
</feature>
<evidence type="ECO:0000256" key="2">
    <source>
        <dbReference type="ARBA" id="ARBA00022771"/>
    </source>
</evidence>
<keyword evidence="5" id="KW-0812">Transmembrane</keyword>
<accession>A0ABQ5G741</accession>
<evidence type="ECO:0000256" key="5">
    <source>
        <dbReference type="SAM" id="Phobius"/>
    </source>
</evidence>
<dbReference type="PANTHER" id="PTHR46347">
    <property type="entry name" value="RING/FYVE/PHD ZINC FINGER SUPERFAMILY PROTEIN"/>
    <property type="match status" value="1"/>
</dbReference>
<evidence type="ECO:0000259" key="6">
    <source>
        <dbReference type="PROSITE" id="PS51292"/>
    </source>
</evidence>
<evidence type="ECO:0000256" key="3">
    <source>
        <dbReference type="ARBA" id="ARBA00022833"/>
    </source>
</evidence>
<keyword evidence="5" id="KW-0472">Membrane</keyword>
<protein>
    <submittedName>
        <fullName evidence="7">Zinc finger, RING-CH-type containing protein</fullName>
    </submittedName>
</protein>
<proteinExistence type="predicted"/>
<reference evidence="7" key="2">
    <citation type="submission" date="2022-01" db="EMBL/GenBank/DDBJ databases">
        <authorList>
            <person name="Yamashiro T."/>
            <person name="Shiraishi A."/>
            <person name="Satake H."/>
            <person name="Nakayama K."/>
        </authorList>
    </citation>
    <scope>NUCLEOTIDE SEQUENCE</scope>
</reference>
<feature type="coiled-coil region" evidence="4">
    <location>
        <begin position="286"/>
        <end position="313"/>
    </location>
</feature>
<name>A0ABQ5G741_9ASTR</name>
<keyword evidence="2" id="KW-0863">Zinc-finger</keyword>
<dbReference type="Proteomes" id="UP001151760">
    <property type="component" value="Unassembled WGS sequence"/>
</dbReference>
<organism evidence="7 8">
    <name type="scientific">Tanacetum coccineum</name>
    <dbReference type="NCBI Taxonomy" id="301880"/>
    <lineage>
        <taxon>Eukaryota</taxon>
        <taxon>Viridiplantae</taxon>
        <taxon>Streptophyta</taxon>
        <taxon>Embryophyta</taxon>
        <taxon>Tracheophyta</taxon>
        <taxon>Spermatophyta</taxon>
        <taxon>Magnoliopsida</taxon>
        <taxon>eudicotyledons</taxon>
        <taxon>Gunneridae</taxon>
        <taxon>Pentapetalae</taxon>
        <taxon>asterids</taxon>
        <taxon>campanulids</taxon>
        <taxon>Asterales</taxon>
        <taxon>Asteraceae</taxon>
        <taxon>Asteroideae</taxon>
        <taxon>Anthemideae</taxon>
        <taxon>Anthemidinae</taxon>
        <taxon>Tanacetum</taxon>
    </lineage>
</organism>
<evidence type="ECO:0000256" key="1">
    <source>
        <dbReference type="ARBA" id="ARBA00022723"/>
    </source>
</evidence>
<keyword evidence="3" id="KW-0862">Zinc</keyword>
<sequence>MAENWLHWGLDDDLISPCTCKGTQQFVHRACLDHWRSVKEGFAFSHCTTCKAQFHLQVVELKHNSWRTIKFRLFVARDVFLVFLAVQTVIGLMGGLAYIADKNGSFRTSFDDSLDRILSTHPLPLYYSIVMIPFQQRTTKMTEEDKKKRLSTYVPVCPFESLPLKLRGSIRWLSYVNLTVDRLMEIVPSLPNSTSKGMGKHPRVLAHYLENSKASLDPLVPEAYYAHNVLSGLHCPSLKNRLDSLSLDDLANVYDILALYVAIVGNMLTNESRVVSRDYSKLKDDFVSLRSKNRLLEHEMSKLEDSLSKARKNQDVEGSQVFKDLRSKNAQVSKEPSMLREVATSMEDSWKKLFEDLDRLRPSAEKVKRLGKRCQDLEAERGSLLSKESSLYEEVSVLSSKLKITDLERTELVRDFLLLDVEKLFSS</sequence>
<keyword evidence="4" id="KW-0175">Coiled coil</keyword>
<dbReference type="Pfam" id="PF12906">
    <property type="entry name" value="RINGv"/>
    <property type="match status" value="1"/>
</dbReference>
<comment type="caution">
    <text evidence="7">The sequence shown here is derived from an EMBL/GenBank/DDBJ whole genome shotgun (WGS) entry which is preliminary data.</text>
</comment>
<evidence type="ECO:0000313" key="8">
    <source>
        <dbReference type="Proteomes" id="UP001151760"/>
    </source>
</evidence>
<dbReference type="Gene3D" id="3.30.40.10">
    <property type="entry name" value="Zinc/RING finger domain, C3HC4 (zinc finger)"/>
    <property type="match status" value="1"/>
</dbReference>
<evidence type="ECO:0000256" key="4">
    <source>
        <dbReference type="SAM" id="Coils"/>
    </source>
</evidence>
<gene>
    <name evidence="7" type="ORF">Tco_1030632</name>
</gene>
<dbReference type="InterPro" id="IPR013083">
    <property type="entry name" value="Znf_RING/FYVE/PHD"/>
</dbReference>
<dbReference type="PROSITE" id="PS51292">
    <property type="entry name" value="ZF_RING_CH"/>
    <property type="match status" value="1"/>
</dbReference>
<reference evidence="7" key="1">
    <citation type="journal article" date="2022" name="Int. J. Mol. Sci.">
        <title>Draft Genome of Tanacetum Coccineum: Genomic Comparison of Closely Related Tanacetum-Family Plants.</title>
        <authorList>
            <person name="Yamashiro T."/>
            <person name="Shiraishi A."/>
            <person name="Nakayama K."/>
            <person name="Satake H."/>
        </authorList>
    </citation>
    <scope>NUCLEOTIDE SEQUENCE</scope>
</reference>
<feature type="transmembrane region" description="Helical" evidence="5">
    <location>
        <begin position="79"/>
        <end position="100"/>
    </location>
</feature>
<dbReference type="EMBL" id="BQNB010018161">
    <property type="protein sequence ID" value="GJT71346.1"/>
    <property type="molecule type" value="Genomic_DNA"/>
</dbReference>
<keyword evidence="8" id="KW-1185">Reference proteome</keyword>
<dbReference type="PANTHER" id="PTHR46347:SF4">
    <property type="entry name" value="RING_FYVE_PHD ZINC FINGER SUPERFAMILY PROTEIN"/>
    <property type="match status" value="1"/>
</dbReference>
<evidence type="ECO:0000313" key="7">
    <source>
        <dbReference type="EMBL" id="GJT71346.1"/>
    </source>
</evidence>
<keyword evidence="5" id="KW-1133">Transmembrane helix</keyword>
<keyword evidence="1" id="KW-0479">Metal-binding</keyword>
<dbReference type="InterPro" id="IPR011016">
    <property type="entry name" value="Znf_RING-CH"/>
</dbReference>
<dbReference type="CDD" id="cd16495">
    <property type="entry name" value="RING_CH-C4HC3_MARCH"/>
    <property type="match status" value="1"/>
</dbReference>
<dbReference type="SMART" id="SM00744">
    <property type="entry name" value="RINGv"/>
    <property type="match status" value="1"/>
</dbReference>
<dbReference type="SUPFAM" id="SSF57850">
    <property type="entry name" value="RING/U-box"/>
    <property type="match status" value="1"/>
</dbReference>